<proteinExistence type="predicted"/>
<keyword evidence="3" id="KW-1185">Reference proteome</keyword>
<feature type="compositionally biased region" description="Basic and acidic residues" evidence="1">
    <location>
        <begin position="424"/>
        <end position="435"/>
    </location>
</feature>
<dbReference type="EMBL" id="AUPC02000061">
    <property type="protein sequence ID" value="POG75356.1"/>
    <property type="molecule type" value="Genomic_DNA"/>
</dbReference>
<dbReference type="VEuPathDB" id="FungiDB:RhiirFUN_024121"/>
<comment type="caution">
    <text evidence="2">The sequence shown here is derived from an EMBL/GenBank/DDBJ whole genome shotgun (WGS) entry which is preliminary data.</text>
</comment>
<dbReference type="Proteomes" id="UP000018888">
    <property type="component" value="Unassembled WGS sequence"/>
</dbReference>
<accession>A0A2P4QCJ0</accession>
<name>A0A2P4QCJ0_RHIID</name>
<gene>
    <name evidence="2" type="ORF">GLOIN_2v1475459</name>
</gene>
<dbReference type="AlphaFoldDB" id="A0A2P4QCJ0"/>
<evidence type="ECO:0000313" key="3">
    <source>
        <dbReference type="Proteomes" id="UP000018888"/>
    </source>
</evidence>
<reference evidence="2 3" key="1">
    <citation type="journal article" date="2013" name="Proc. Natl. Acad. Sci. U.S.A.">
        <title>Genome of an arbuscular mycorrhizal fungus provides insight into the oldest plant symbiosis.</title>
        <authorList>
            <person name="Tisserant E."/>
            <person name="Malbreil M."/>
            <person name="Kuo A."/>
            <person name="Kohler A."/>
            <person name="Symeonidi A."/>
            <person name="Balestrini R."/>
            <person name="Charron P."/>
            <person name="Duensing N."/>
            <person name="Frei Dit Frey N."/>
            <person name="Gianinazzi-Pearson V."/>
            <person name="Gilbert L.B."/>
            <person name="Handa Y."/>
            <person name="Herr J.R."/>
            <person name="Hijri M."/>
            <person name="Koul R."/>
            <person name="Kawaguchi M."/>
            <person name="Krajinski F."/>
            <person name="Lammers P.J."/>
            <person name="Masclaux F.G."/>
            <person name="Murat C."/>
            <person name="Morin E."/>
            <person name="Ndikumana S."/>
            <person name="Pagni M."/>
            <person name="Petitpierre D."/>
            <person name="Requena N."/>
            <person name="Rosikiewicz P."/>
            <person name="Riley R."/>
            <person name="Saito K."/>
            <person name="San Clemente H."/>
            <person name="Shapiro H."/>
            <person name="van Tuinen D."/>
            <person name="Becard G."/>
            <person name="Bonfante P."/>
            <person name="Paszkowski U."/>
            <person name="Shachar-Hill Y.Y."/>
            <person name="Tuskan G.A."/>
            <person name="Young P.W."/>
            <person name="Sanders I.R."/>
            <person name="Henrissat B."/>
            <person name="Rensing S.A."/>
            <person name="Grigoriev I.V."/>
            <person name="Corradi N."/>
            <person name="Roux C."/>
            <person name="Martin F."/>
        </authorList>
    </citation>
    <scope>NUCLEOTIDE SEQUENCE [LARGE SCALE GENOMIC DNA]</scope>
    <source>
        <strain evidence="2 3">DAOM 197198</strain>
    </source>
</reference>
<evidence type="ECO:0000313" key="2">
    <source>
        <dbReference type="EMBL" id="POG75356.1"/>
    </source>
</evidence>
<organism evidence="2 3">
    <name type="scientific">Rhizophagus irregularis (strain DAOM 181602 / DAOM 197198 / MUCL 43194)</name>
    <name type="common">Arbuscular mycorrhizal fungus</name>
    <name type="synonym">Glomus intraradices</name>
    <dbReference type="NCBI Taxonomy" id="747089"/>
    <lineage>
        <taxon>Eukaryota</taxon>
        <taxon>Fungi</taxon>
        <taxon>Fungi incertae sedis</taxon>
        <taxon>Mucoromycota</taxon>
        <taxon>Glomeromycotina</taxon>
        <taxon>Glomeromycetes</taxon>
        <taxon>Glomerales</taxon>
        <taxon>Glomeraceae</taxon>
        <taxon>Rhizophagus</taxon>
    </lineage>
</organism>
<protein>
    <submittedName>
        <fullName evidence="2">Uncharacterized protein</fullName>
    </submittedName>
</protein>
<feature type="region of interest" description="Disordered" evidence="1">
    <location>
        <begin position="405"/>
        <end position="450"/>
    </location>
</feature>
<sequence>MCTTDSGLEIDIQKCDVSAGHISQVIIREMLMQITFSQITVSMYMATKATALKTRKPKTNNYVSILEQFLEKCNLSASSIPEQLSEHAPELDALLPDWMARRCVKVALAKPKHSFSKEKIEALLPDKRKKNLTIEGRAEYCAKAGDFVNIIANHWAVSPKNKNEKEIVAGVSRQSTFRVKLAEGGVDPAIIEAFAKDKELIQDSNKIQKKRTKKRMANPDRIPIHFSLANVQKRIQNMDVSKIPTREDLADVIVMLSIRPSEVTSLQIKHYEPDELLGIDLSNIPAWYKEGYSWYCTGYKKADGRIPCPLLSMEKNPERARELLTWIQDTIKAKKLSDPVFTESGTRSAWPFNEFLKQEPYRTIPKNLRDYGFKHASRVHGGKNPTPQHLKLLLRIAMRQESDRLDAGDNYTIGDTELEDSGPEDEHNSDLKSESTENDEISEIINMYSY</sequence>
<evidence type="ECO:0000256" key="1">
    <source>
        <dbReference type="SAM" id="MobiDB-lite"/>
    </source>
</evidence>
<reference evidence="2 3" key="2">
    <citation type="journal article" date="2018" name="New Phytol.">
        <title>High intraspecific genome diversity in the model arbuscular mycorrhizal symbiont Rhizophagus irregularis.</title>
        <authorList>
            <person name="Chen E.C.H."/>
            <person name="Morin E."/>
            <person name="Beaudet D."/>
            <person name="Noel J."/>
            <person name="Yildirir G."/>
            <person name="Ndikumana S."/>
            <person name="Charron P."/>
            <person name="St-Onge C."/>
            <person name="Giorgi J."/>
            <person name="Kruger M."/>
            <person name="Marton T."/>
            <person name="Ropars J."/>
            <person name="Grigoriev I.V."/>
            <person name="Hainaut M."/>
            <person name="Henrissat B."/>
            <person name="Roux C."/>
            <person name="Martin F."/>
            <person name="Corradi N."/>
        </authorList>
    </citation>
    <scope>NUCLEOTIDE SEQUENCE [LARGE SCALE GENOMIC DNA]</scope>
    <source>
        <strain evidence="2 3">DAOM 197198</strain>
    </source>
</reference>